<name>A0AAQ3NKI5_VIGMU</name>
<gene>
    <name evidence="5" type="ORF">V8G54_016100</name>
</gene>
<organism evidence="5 6">
    <name type="scientific">Vigna mungo</name>
    <name type="common">Black gram</name>
    <name type="synonym">Phaseolus mungo</name>
    <dbReference type="NCBI Taxonomy" id="3915"/>
    <lineage>
        <taxon>Eukaryota</taxon>
        <taxon>Viridiplantae</taxon>
        <taxon>Streptophyta</taxon>
        <taxon>Embryophyta</taxon>
        <taxon>Tracheophyta</taxon>
        <taxon>Spermatophyta</taxon>
        <taxon>Magnoliopsida</taxon>
        <taxon>eudicotyledons</taxon>
        <taxon>Gunneridae</taxon>
        <taxon>Pentapetalae</taxon>
        <taxon>rosids</taxon>
        <taxon>fabids</taxon>
        <taxon>Fabales</taxon>
        <taxon>Fabaceae</taxon>
        <taxon>Papilionoideae</taxon>
        <taxon>50 kb inversion clade</taxon>
        <taxon>NPAAA clade</taxon>
        <taxon>indigoferoid/millettioid clade</taxon>
        <taxon>Phaseoleae</taxon>
        <taxon>Vigna</taxon>
    </lineage>
</organism>
<dbReference type="GO" id="GO:0003735">
    <property type="term" value="F:structural constituent of ribosome"/>
    <property type="evidence" value="ECO:0007669"/>
    <property type="project" value="InterPro"/>
</dbReference>
<dbReference type="Pfam" id="PF00444">
    <property type="entry name" value="Ribosomal_L36"/>
    <property type="match status" value="1"/>
</dbReference>
<keyword evidence="3 4" id="KW-0687">Ribonucleoprotein</keyword>
<comment type="similarity">
    <text evidence="1 4">Belongs to the bacterial ribosomal protein bL36 family.</text>
</comment>
<sequence length="187" mass="21889">MKVRSSVKKMCEFCQIVKRRGRIYVICSGNPKHKQRQGMATFASEVPPPPVYVFWCVAIISFAILPKIHWPWIFTWTNAVVDLHEFSSSRQVAARWYLSPFKISDQAQLVHVVRMEGGIGLYFFYEVAKIISNLESPDITRNKCEEIDSQRFWMKAYVLFSFLLKLSQTYFVPQEFCVSVKNMVIRM</sequence>
<dbReference type="SUPFAM" id="SSF57840">
    <property type="entry name" value="Ribosomal protein L36"/>
    <property type="match status" value="1"/>
</dbReference>
<dbReference type="Proteomes" id="UP001374535">
    <property type="component" value="Chromosome 5"/>
</dbReference>
<proteinExistence type="inferred from homology"/>
<evidence type="ECO:0000256" key="2">
    <source>
        <dbReference type="ARBA" id="ARBA00022980"/>
    </source>
</evidence>
<dbReference type="AlphaFoldDB" id="A0AAQ3NKI5"/>
<dbReference type="EMBL" id="CP144696">
    <property type="protein sequence ID" value="WVZ11570.1"/>
    <property type="molecule type" value="Genomic_DNA"/>
</dbReference>
<dbReference type="NCBIfam" id="TIGR01022">
    <property type="entry name" value="rpmJ_bact"/>
    <property type="match status" value="1"/>
</dbReference>
<evidence type="ECO:0000256" key="4">
    <source>
        <dbReference type="RuleBase" id="RU000570"/>
    </source>
</evidence>
<evidence type="ECO:0000256" key="1">
    <source>
        <dbReference type="ARBA" id="ARBA00007645"/>
    </source>
</evidence>
<dbReference type="GO" id="GO:1990904">
    <property type="term" value="C:ribonucleoprotein complex"/>
    <property type="evidence" value="ECO:0007669"/>
    <property type="project" value="UniProtKB-KW"/>
</dbReference>
<dbReference type="GO" id="GO:0006412">
    <property type="term" value="P:translation"/>
    <property type="evidence" value="ECO:0007669"/>
    <property type="project" value="InterPro"/>
</dbReference>
<dbReference type="PANTHER" id="PTHR18804">
    <property type="entry name" value="RIBOSOMAL PROTEIN"/>
    <property type="match status" value="1"/>
</dbReference>
<dbReference type="PANTHER" id="PTHR18804:SF16">
    <property type="entry name" value="RIBOSOMAL PROTEIN"/>
    <property type="match status" value="1"/>
</dbReference>
<keyword evidence="6" id="KW-1185">Reference proteome</keyword>
<dbReference type="PROSITE" id="PS00828">
    <property type="entry name" value="RIBOSOMAL_L36"/>
    <property type="match status" value="1"/>
</dbReference>
<dbReference type="InterPro" id="IPR000473">
    <property type="entry name" value="Ribosomal_bL36"/>
</dbReference>
<protein>
    <recommendedName>
        <fullName evidence="4">Ribosomal protein</fullName>
    </recommendedName>
</protein>
<dbReference type="InterPro" id="IPR035977">
    <property type="entry name" value="Ribosomal_bL36_sp"/>
</dbReference>
<reference evidence="5 6" key="1">
    <citation type="journal article" date="2023" name="Life. Sci Alliance">
        <title>Evolutionary insights into 3D genome organization and epigenetic landscape of Vigna mungo.</title>
        <authorList>
            <person name="Junaid A."/>
            <person name="Singh B."/>
            <person name="Bhatia S."/>
        </authorList>
    </citation>
    <scope>NUCLEOTIDE SEQUENCE [LARGE SCALE GENOMIC DNA]</scope>
    <source>
        <strain evidence="5">Urdbean</strain>
    </source>
</reference>
<accession>A0AAQ3NKI5</accession>
<dbReference type="InterPro" id="IPR052010">
    <property type="entry name" value="Ribosomal_LSU_bL36"/>
</dbReference>
<keyword evidence="2 4" id="KW-0689">Ribosomal protein</keyword>
<evidence type="ECO:0000256" key="3">
    <source>
        <dbReference type="ARBA" id="ARBA00023274"/>
    </source>
</evidence>
<evidence type="ECO:0000313" key="5">
    <source>
        <dbReference type="EMBL" id="WVZ11570.1"/>
    </source>
</evidence>
<evidence type="ECO:0000313" key="6">
    <source>
        <dbReference type="Proteomes" id="UP001374535"/>
    </source>
</evidence>
<dbReference type="GO" id="GO:0005840">
    <property type="term" value="C:ribosome"/>
    <property type="evidence" value="ECO:0007669"/>
    <property type="project" value="UniProtKB-KW"/>
</dbReference>
<dbReference type="HAMAP" id="MF_00251">
    <property type="entry name" value="Ribosomal_bL36"/>
    <property type="match status" value="1"/>
</dbReference>